<keyword evidence="5 6" id="KW-0472">Membrane</keyword>
<dbReference type="PANTHER" id="PTHR30086:SF20">
    <property type="entry name" value="ARGININE EXPORTER PROTEIN ARGO-RELATED"/>
    <property type="match status" value="1"/>
</dbReference>
<keyword evidence="2" id="KW-1003">Cell membrane</keyword>
<keyword evidence="3 6" id="KW-0812">Transmembrane</keyword>
<evidence type="ECO:0000313" key="7">
    <source>
        <dbReference type="EMBL" id="MCZ0859519.1"/>
    </source>
</evidence>
<proteinExistence type="predicted"/>
<reference evidence="7" key="1">
    <citation type="submission" date="2022-10" db="EMBL/GenBank/DDBJ databases">
        <title>Genome sequence of Actinomyces israelii ATCC 10048.</title>
        <authorList>
            <person name="Watt R.M."/>
            <person name="Tong W.M."/>
        </authorList>
    </citation>
    <scope>NUCLEOTIDE SEQUENCE</scope>
    <source>
        <strain evidence="7">ATCC 10048</strain>
    </source>
</reference>
<keyword evidence="4 6" id="KW-1133">Transmembrane helix</keyword>
<dbReference type="Proteomes" id="UP001072034">
    <property type="component" value="Unassembled WGS sequence"/>
</dbReference>
<keyword evidence="8" id="KW-1185">Reference proteome</keyword>
<evidence type="ECO:0000256" key="3">
    <source>
        <dbReference type="ARBA" id="ARBA00022692"/>
    </source>
</evidence>
<dbReference type="RefSeq" id="WP_268918705.1">
    <property type="nucleotide sequence ID" value="NZ_JAPTMY010000059.1"/>
</dbReference>
<organism evidence="7 8">
    <name type="scientific">Actinomyces israelii</name>
    <dbReference type="NCBI Taxonomy" id="1659"/>
    <lineage>
        <taxon>Bacteria</taxon>
        <taxon>Bacillati</taxon>
        <taxon>Actinomycetota</taxon>
        <taxon>Actinomycetes</taxon>
        <taxon>Actinomycetales</taxon>
        <taxon>Actinomycetaceae</taxon>
        <taxon>Actinomyces</taxon>
    </lineage>
</organism>
<protein>
    <submittedName>
        <fullName evidence="7">LysE family translocator</fullName>
    </submittedName>
</protein>
<name>A0ABT4IDV0_9ACTO</name>
<evidence type="ECO:0000256" key="4">
    <source>
        <dbReference type="ARBA" id="ARBA00022989"/>
    </source>
</evidence>
<comment type="caution">
    <text evidence="7">The sequence shown here is derived from an EMBL/GenBank/DDBJ whole genome shotgun (WGS) entry which is preliminary data.</text>
</comment>
<dbReference type="Pfam" id="PF01810">
    <property type="entry name" value="LysE"/>
    <property type="match status" value="1"/>
</dbReference>
<evidence type="ECO:0000256" key="5">
    <source>
        <dbReference type="ARBA" id="ARBA00023136"/>
    </source>
</evidence>
<dbReference type="PANTHER" id="PTHR30086">
    <property type="entry name" value="ARGININE EXPORTER PROTEIN ARGO"/>
    <property type="match status" value="1"/>
</dbReference>
<evidence type="ECO:0000256" key="2">
    <source>
        <dbReference type="ARBA" id="ARBA00022475"/>
    </source>
</evidence>
<comment type="subcellular location">
    <subcellularLocation>
        <location evidence="1">Cell membrane</location>
        <topology evidence="1">Multi-pass membrane protein</topology>
    </subcellularLocation>
</comment>
<accession>A0ABT4IDV0</accession>
<dbReference type="InterPro" id="IPR001123">
    <property type="entry name" value="LeuE-type"/>
</dbReference>
<sequence length="249" mass="25464">MTLAHAVLGFTALVAVLTVVPGLDTAVVLRGALSHSRGYGLATVIGIVTGLLVWGAAAGAGATAVLAASRTAYRVLSLAGALYVMWMGVSMLVRSFRGAGGWRGRAVAGPRTALDSAPEKTRAARAVEPTAPVERLPACASGRPGASLWRGWGVGLITDLLNPKAGVFYLATIPQFMAAGVPPLLMGVLLAAVHGLCCLIWLGALVLGASWLATRMGAASGDVLERWTDRVTGTVLIGFGTRLALGARV</sequence>
<evidence type="ECO:0000256" key="6">
    <source>
        <dbReference type="SAM" id="Phobius"/>
    </source>
</evidence>
<feature type="transmembrane region" description="Helical" evidence="6">
    <location>
        <begin position="184"/>
        <end position="207"/>
    </location>
</feature>
<evidence type="ECO:0000313" key="8">
    <source>
        <dbReference type="Proteomes" id="UP001072034"/>
    </source>
</evidence>
<feature type="transmembrane region" description="Helical" evidence="6">
    <location>
        <begin position="75"/>
        <end position="93"/>
    </location>
</feature>
<gene>
    <name evidence="7" type="ORF">OHJ16_15920</name>
</gene>
<evidence type="ECO:0000256" key="1">
    <source>
        <dbReference type="ARBA" id="ARBA00004651"/>
    </source>
</evidence>
<feature type="transmembrane region" description="Helical" evidence="6">
    <location>
        <begin position="38"/>
        <end position="68"/>
    </location>
</feature>
<dbReference type="EMBL" id="JAPTMY010000059">
    <property type="protein sequence ID" value="MCZ0859519.1"/>
    <property type="molecule type" value="Genomic_DNA"/>
</dbReference>